<dbReference type="InterPro" id="IPR005301">
    <property type="entry name" value="MOB_kinase_act_fam"/>
</dbReference>
<feature type="region of interest" description="Disordered" evidence="1">
    <location>
        <begin position="550"/>
        <end position="581"/>
    </location>
</feature>
<organism evidence="3 4">
    <name type="scientific">Anaeramoeba flamelloides</name>
    <dbReference type="NCBI Taxonomy" id="1746091"/>
    <lineage>
        <taxon>Eukaryota</taxon>
        <taxon>Metamonada</taxon>
        <taxon>Anaeramoebidae</taxon>
        <taxon>Anaeramoeba</taxon>
    </lineage>
</organism>
<evidence type="ECO:0000259" key="2">
    <source>
        <dbReference type="Pfam" id="PF10394"/>
    </source>
</evidence>
<dbReference type="Pfam" id="PF10394">
    <property type="entry name" value="Hat1_N"/>
    <property type="match status" value="2"/>
</dbReference>
<keyword evidence="4" id="KW-1185">Reference proteome</keyword>
<feature type="compositionally biased region" description="Basic and acidic residues" evidence="1">
    <location>
        <begin position="564"/>
        <end position="581"/>
    </location>
</feature>
<dbReference type="InterPro" id="IPR016181">
    <property type="entry name" value="Acyl_CoA_acyltransferase"/>
</dbReference>
<dbReference type="Proteomes" id="UP001150062">
    <property type="component" value="Unassembled WGS sequence"/>
</dbReference>
<feature type="compositionally biased region" description="Basic residues" evidence="1">
    <location>
        <begin position="554"/>
        <end position="563"/>
    </location>
</feature>
<proteinExistence type="predicted"/>
<feature type="domain" description="Histone acetyl transferase HAT1 N-terminal" evidence="2">
    <location>
        <begin position="428"/>
        <end position="522"/>
    </location>
</feature>
<reference evidence="3" key="1">
    <citation type="submission" date="2022-08" db="EMBL/GenBank/DDBJ databases">
        <title>Novel sulfate-reducing endosymbionts in the free-living metamonad Anaeramoeba.</title>
        <authorList>
            <person name="Jerlstrom-Hultqvist J."/>
            <person name="Cepicka I."/>
            <person name="Gallot-Lavallee L."/>
            <person name="Salas-Leiva D."/>
            <person name="Curtis B.A."/>
            <person name="Zahonova K."/>
            <person name="Pipaliya S."/>
            <person name="Dacks J."/>
            <person name="Roger A.J."/>
        </authorList>
    </citation>
    <scope>NUCLEOTIDE SEQUENCE</scope>
    <source>
        <strain evidence="3">Schooner1</strain>
    </source>
</reference>
<gene>
    <name evidence="3" type="ORF">M0813_26348</name>
</gene>
<evidence type="ECO:0000256" key="1">
    <source>
        <dbReference type="SAM" id="MobiDB-lite"/>
    </source>
</evidence>
<feature type="region of interest" description="Disordered" evidence="1">
    <location>
        <begin position="726"/>
        <end position="815"/>
    </location>
</feature>
<dbReference type="Gene3D" id="3.90.360.10">
    <property type="entry name" value="Histone acetyl transferase 1 (HAT1), N-terminal domain"/>
    <property type="match status" value="2"/>
</dbReference>
<accession>A0ABQ8Y0L8</accession>
<feature type="compositionally biased region" description="Polar residues" evidence="1">
    <location>
        <begin position="341"/>
        <end position="354"/>
    </location>
</feature>
<dbReference type="Gene3D" id="3.40.630.30">
    <property type="match status" value="2"/>
</dbReference>
<feature type="compositionally biased region" description="Basic and acidic residues" evidence="1">
    <location>
        <begin position="310"/>
        <end position="328"/>
    </location>
</feature>
<comment type="caution">
    <text evidence="3">The sequence shown here is derived from an EMBL/GenBank/DDBJ whole genome shotgun (WGS) entry which is preliminary data.</text>
</comment>
<feature type="domain" description="Histone acetyl transferase HAT1 N-terminal" evidence="2">
    <location>
        <begin position="206"/>
        <end position="263"/>
    </location>
</feature>
<name>A0ABQ8Y0L8_9EUKA</name>
<dbReference type="SUPFAM" id="SSF55729">
    <property type="entry name" value="Acyl-CoA N-acyltransferases (Nat)"/>
    <property type="match status" value="2"/>
</dbReference>
<dbReference type="PANTHER" id="PTHR22599">
    <property type="entry name" value="MPS ONE BINDER KINASE ACTIVATOR-LIKE MOB"/>
    <property type="match status" value="1"/>
</dbReference>
<dbReference type="Gene3D" id="1.20.140.30">
    <property type="entry name" value="MOB kinase activator"/>
    <property type="match status" value="1"/>
</dbReference>
<sequence length="931" mass="109727">MTEKKQYLPSTSLVEEYNFENLKKSILLPQGEDLNEWLAINTVDFYNQINMIYGSLLEFCTEETCPQMGCGKNINYIWAQTENGKTKTYKLSARKYIHKLMDWIEQLLDNPSIFPVSKEDNFPTNFQSIIKKIFTRLFRVYAHVYTNHFKKIEMLGTVAQINLSFIHFSLFIKEFDLVNKEELIPLNDFLQLIYLQLQKKGPSKLIDTTQAVSIYLYSDRNNYHKFHPDYSSQYFGKSERISGYNALTIKLHLTPSCMKGFLEQEGIVDGILGRSINVISRPLDWKPTTETNNLLLPQFPAEDLNKTSIENEKEKEPEKQKEPDHKNENQTFSNLEKEQKMGSQFLTPTTTISNENKETKNSFNSLTTNNEVNKQNNDLVVPIQNNNQRIIKKQEIQEIQEMVGMVESEEDGSCMYLRSLSTSIKNNEEPEPLSEQQIRSRIERYFLRGNLLNSRYEFDSKVDNQINTQWKPPGKSILTYKLPLLQENNPLSNLQFEVFSGNFQDNVFKKYFHSIEHILVWFNSQVKFLDLKDNSWTIYLLFEKTTHKNERNNATKRGKKNKKRKEEKGKEKEKEKEGYEKEGHEGGSKIIYTLAGIATSYRYFKYPDSFRLRLNNFIVLPPYRSRQNKFNFLSAIYLDPLKDPKVKEITSEINSPAFSSIRTQLDLLICWDYGFFSKLKINSQDLIIPQLLKTYFRERKLLFKKNEGEIGIENDNEQENEIDKINNFSNKEEENKKKNSDKIISEGKEAKNKENENRNTQEKNGKENNNKENEKRKEGKENEEMGKGMGKEKGKEDRKEDENKMEVESDSEKNISLFDSTIQKKTENNEEIQAENQKFTLSKNKLSKITKETKLHKNQIIKCHQISLFNKIKYEKDESLIKNFRLQVKKRLSLENTHYLSNILHRKEWLEDKYLQEMKEFQNILSRIQKN</sequence>
<feature type="compositionally biased region" description="Basic and acidic residues" evidence="1">
    <location>
        <begin position="730"/>
        <end position="813"/>
    </location>
</feature>
<dbReference type="EMBL" id="JAOAOG010000233">
    <property type="protein sequence ID" value="KAJ6238378.1"/>
    <property type="molecule type" value="Genomic_DNA"/>
</dbReference>
<dbReference type="SMART" id="SM01388">
    <property type="entry name" value="Mob1_phocein"/>
    <property type="match status" value="1"/>
</dbReference>
<dbReference type="InterPro" id="IPR036703">
    <property type="entry name" value="MOB_kinase_act_sf"/>
</dbReference>
<feature type="region of interest" description="Disordered" evidence="1">
    <location>
        <begin position="310"/>
        <end position="371"/>
    </location>
</feature>
<evidence type="ECO:0000313" key="3">
    <source>
        <dbReference type="EMBL" id="KAJ6238378.1"/>
    </source>
</evidence>
<dbReference type="InterPro" id="IPR019467">
    <property type="entry name" value="Hat1_N"/>
</dbReference>
<dbReference type="InterPro" id="IPR037113">
    <property type="entry name" value="Hat1_N_sf"/>
</dbReference>
<protein>
    <submittedName>
        <fullName evidence="3">Mob kinase activator-like 1</fullName>
    </submittedName>
</protein>
<evidence type="ECO:0000313" key="4">
    <source>
        <dbReference type="Proteomes" id="UP001150062"/>
    </source>
</evidence>
<dbReference type="SUPFAM" id="SSF101152">
    <property type="entry name" value="Mob1/phocein"/>
    <property type="match status" value="1"/>
</dbReference>
<dbReference type="Pfam" id="PF03637">
    <property type="entry name" value="Mob1_phocein"/>
    <property type="match status" value="1"/>
</dbReference>
<feature type="compositionally biased region" description="Polar residues" evidence="1">
    <location>
        <begin position="361"/>
        <end position="371"/>
    </location>
</feature>